<dbReference type="Pfam" id="PF02730">
    <property type="entry name" value="AFOR_N"/>
    <property type="match status" value="1"/>
</dbReference>
<dbReference type="GO" id="GO:0016625">
    <property type="term" value="F:oxidoreductase activity, acting on the aldehyde or oxo group of donors, iron-sulfur protein as acceptor"/>
    <property type="evidence" value="ECO:0007669"/>
    <property type="project" value="InterPro"/>
</dbReference>
<dbReference type="GO" id="GO:0051536">
    <property type="term" value="F:iron-sulfur cluster binding"/>
    <property type="evidence" value="ECO:0007669"/>
    <property type="project" value="InterPro"/>
</dbReference>
<dbReference type="PANTHER" id="PTHR30038:SF0">
    <property type="entry name" value="TUNGSTEN-CONTAINING ALDEHYDE FERREDOXIN OXIDOREDUCTASE"/>
    <property type="match status" value="1"/>
</dbReference>
<dbReference type="InterPro" id="IPR051919">
    <property type="entry name" value="W-dependent_AOR"/>
</dbReference>
<dbReference type="InterPro" id="IPR013983">
    <property type="entry name" value="Ald_Fedxn_OxRdtase_N"/>
</dbReference>
<dbReference type="InterPro" id="IPR036503">
    <property type="entry name" value="Ald_Fedxn_OxRdtase_N_sf"/>
</dbReference>
<dbReference type="PANTHER" id="PTHR30038">
    <property type="entry name" value="ALDEHYDE FERREDOXIN OXIDOREDUCTASE"/>
    <property type="match status" value="1"/>
</dbReference>
<organism evidence="2">
    <name type="scientific">marine sediment metagenome</name>
    <dbReference type="NCBI Taxonomy" id="412755"/>
    <lineage>
        <taxon>unclassified sequences</taxon>
        <taxon>metagenomes</taxon>
        <taxon>ecological metagenomes</taxon>
    </lineage>
</organism>
<dbReference type="EMBL" id="BART01039889">
    <property type="protein sequence ID" value="GAH24231.1"/>
    <property type="molecule type" value="Genomic_DNA"/>
</dbReference>
<dbReference type="SUPFAM" id="SSF56228">
    <property type="entry name" value="Aldehyde ferredoxin oxidoreductase, N-terminal domain"/>
    <property type="match status" value="1"/>
</dbReference>
<dbReference type="Gene3D" id="3.60.9.10">
    <property type="entry name" value="Aldehyde ferredoxin oxidoreductase, N-terminal domain"/>
    <property type="match status" value="1"/>
</dbReference>
<accession>X1DT71</accession>
<name>X1DT71_9ZZZZ</name>
<evidence type="ECO:0000259" key="1">
    <source>
        <dbReference type="Pfam" id="PF02730"/>
    </source>
</evidence>
<comment type="caution">
    <text evidence="2">The sequence shown here is derived from an EMBL/GenBank/DDBJ whole genome shotgun (WGS) entry which is preliminary data.</text>
</comment>
<reference evidence="2" key="1">
    <citation type="journal article" date="2014" name="Front. Microbiol.">
        <title>High frequency of phylogenetically diverse reductive dehalogenase-homologous genes in deep subseafloor sedimentary metagenomes.</title>
        <authorList>
            <person name="Kawai M."/>
            <person name="Futagami T."/>
            <person name="Toyoda A."/>
            <person name="Takaki Y."/>
            <person name="Nishi S."/>
            <person name="Hori S."/>
            <person name="Arai W."/>
            <person name="Tsubouchi T."/>
            <person name="Morono Y."/>
            <person name="Uchiyama I."/>
            <person name="Ito T."/>
            <person name="Fujiyama A."/>
            <person name="Inagaki F."/>
            <person name="Takami H."/>
        </authorList>
    </citation>
    <scope>NUCLEOTIDE SEQUENCE</scope>
    <source>
        <strain evidence="2">Expedition CK06-06</strain>
    </source>
</reference>
<sequence length="109" mass="11539">IPLINIPSYPDFFISGIVNDKGRIAARSGLGAVMGSKKLKAIVLKGSQKIGSVDKDALIQLVKEYNNGISAATVGSIQLWRDLGTPWMNDIVAKTGDAPIKNWGGTSAE</sequence>
<gene>
    <name evidence="2" type="ORF">S01H4_65285</name>
</gene>
<feature type="non-terminal residue" evidence="2">
    <location>
        <position position="1"/>
    </location>
</feature>
<protein>
    <recommendedName>
        <fullName evidence="1">Aldehyde ferredoxin oxidoreductase N-terminal domain-containing protein</fullName>
    </recommendedName>
</protein>
<feature type="domain" description="Aldehyde ferredoxin oxidoreductase N-terminal" evidence="1">
    <location>
        <begin position="13"/>
        <end position="46"/>
    </location>
</feature>
<feature type="non-terminal residue" evidence="2">
    <location>
        <position position="109"/>
    </location>
</feature>
<proteinExistence type="predicted"/>
<evidence type="ECO:0000313" key="2">
    <source>
        <dbReference type="EMBL" id="GAH24231.1"/>
    </source>
</evidence>
<dbReference type="AlphaFoldDB" id="X1DT71"/>